<dbReference type="OrthoDB" id="9806525at2"/>
<dbReference type="InterPro" id="IPR017832">
    <property type="entry name" value="Glyco_trans_2_hopen-assoc_HpnB"/>
</dbReference>
<dbReference type="InterPro" id="IPR029044">
    <property type="entry name" value="Nucleotide-diphossugar_trans"/>
</dbReference>
<dbReference type="eggNOG" id="COG1215">
    <property type="taxonomic scope" value="Bacteria"/>
</dbReference>
<dbReference type="SUPFAM" id="SSF53448">
    <property type="entry name" value="Nucleotide-diphospho-sugar transferases"/>
    <property type="match status" value="1"/>
</dbReference>
<dbReference type="Pfam" id="PF13641">
    <property type="entry name" value="Glyco_tranf_2_3"/>
    <property type="match status" value="1"/>
</dbReference>
<keyword evidence="1" id="KW-1133">Transmembrane helix</keyword>
<feature type="transmembrane region" description="Helical" evidence="1">
    <location>
        <begin position="350"/>
        <end position="369"/>
    </location>
</feature>
<dbReference type="Gene3D" id="3.90.550.10">
    <property type="entry name" value="Spore Coat Polysaccharide Biosynthesis Protein SpsA, Chain A"/>
    <property type="match status" value="1"/>
</dbReference>
<keyword evidence="1" id="KW-0812">Transmembrane</keyword>
<feature type="transmembrane region" description="Helical" evidence="1">
    <location>
        <begin position="289"/>
        <end position="309"/>
    </location>
</feature>
<comment type="caution">
    <text evidence="2">The sequence shown here is derived from an EMBL/GenBank/DDBJ whole genome shotgun (WGS) entry which is preliminary data.</text>
</comment>
<feature type="transmembrane region" description="Helical" evidence="1">
    <location>
        <begin position="321"/>
        <end position="344"/>
    </location>
</feature>
<accession>K9H099</accession>
<name>K9H099_9PROT</name>
<proteinExistence type="predicted"/>
<dbReference type="PANTHER" id="PTHR43646">
    <property type="entry name" value="GLYCOSYLTRANSFERASE"/>
    <property type="match status" value="1"/>
</dbReference>
<dbReference type="Proteomes" id="UP000009881">
    <property type="component" value="Unassembled WGS sequence"/>
</dbReference>
<gene>
    <name evidence="2" type="ORF">C882_3993</name>
</gene>
<evidence type="ECO:0000313" key="3">
    <source>
        <dbReference type="Proteomes" id="UP000009881"/>
    </source>
</evidence>
<keyword evidence="1" id="KW-0472">Membrane</keyword>
<dbReference type="PATRIC" id="fig|1238182.3.peg.1655"/>
<reference evidence="2 3" key="1">
    <citation type="journal article" date="2013" name="Genome Announc.">
        <title>Draft Genome Sequence of an Alphaproteobacterium, Caenispirillum salinarum AK4(T), Isolated from a Solar Saltern.</title>
        <authorList>
            <person name="Khatri I."/>
            <person name="Singh A."/>
            <person name="Korpole S."/>
            <person name="Pinnaka A.K."/>
            <person name="Subramanian S."/>
        </authorList>
    </citation>
    <scope>NUCLEOTIDE SEQUENCE [LARGE SCALE GENOMIC DNA]</scope>
    <source>
        <strain evidence="2 3">AK4</strain>
    </source>
</reference>
<keyword evidence="2" id="KW-0808">Transferase</keyword>
<organism evidence="2 3">
    <name type="scientific">Caenispirillum salinarum AK4</name>
    <dbReference type="NCBI Taxonomy" id="1238182"/>
    <lineage>
        <taxon>Bacteria</taxon>
        <taxon>Pseudomonadati</taxon>
        <taxon>Pseudomonadota</taxon>
        <taxon>Alphaproteobacteria</taxon>
        <taxon>Rhodospirillales</taxon>
        <taxon>Novispirillaceae</taxon>
        <taxon>Caenispirillum</taxon>
    </lineage>
</organism>
<keyword evidence="3" id="KW-1185">Reference proteome</keyword>
<dbReference type="EMBL" id="ANHY01000006">
    <property type="protein sequence ID" value="EKV31620.1"/>
    <property type="molecule type" value="Genomic_DNA"/>
</dbReference>
<dbReference type="STRING" id="1238182.C882_3993"/>
<dbReference type="PANTHER" id="PTHR43646:SF3">
    <property type="entry name" value="SLR1566 PROTEIN"/>
    <property type="match status" value="1"/>
</dbReference>
<evidence type="ECO:0000256" key="1">
    <source>
        <dbReference type="SAM" id="Phobius"/>
    </source>
</evidence>
<dbReference type="AlphaFoldDB" id="K9H099"/>
<dbReference type="GO" id="GO:0016740">
    <property type="term" value="F:transferase activity"/>
    <property type="evidence" value="ECO:0007669"/>
    <property type="project" value="UniProtKB-KW"/>
</dbReference>
<dbReference type="RefSeq" id="WP_009540101.1">
    <property type="nucleotide sequence ID" value="NZ_ANHY01000006.1"/>
</dbReference>
<dbReference type="NCBIfam" id="TIGR03469">
    <property type="entry name" value="HpnB"/>
    <property type="match status" value="1"/>
</dbReference>
<protein>
    <submittedName>
        <fullName evidence="2">Glycosyl transferase, family 2</fullName>
    </submittedName>
</protein>
<evidence type="ECO:0000313" key="2">
    <source>
        <dbReference type="EMBL" id="EKV31620.1"/>
    </source>
</evidence>
<sequence>MPLWLTALTFVSLAAWLWLTLIHGRGFWRGRERLPATAPKPPAVPPGVVAVVPARDEAAVIGRSVESLLRQDWPVSFPVIVVDDHSTDGTADAARAAAARVTGGAERLHVIPAPALEPGWTGKLWAQAAGLARAKDVAPTAALVWLADADIAHGPTVLCRLHDQLTQGDRVMASVMARLDTGGRWARLLIPAFIYFFQKLYPFPRVNDPADAMAAAAGGCVLARRDALEAAGVPRAIRAEIIDDCALGRALKRQGPVWLGTSADVVSLRPAAGLGDIWHMVTRTAFEQLHHSAALLAGTVVGMALLYLLPPLAFASGLATGDALTTVAGGAAWLLMAGTLVPTLRLYGLGAWRGLLLPVAGVLYTLMTLDSARRHWRGQGGAWKGRVQGGRGSQAR</sequence>